<evidence type="ECO:0000313" key="9">
    <source>
        <dbReference type="EMBL" id="GAA4437391.1"/>
    </source>
</evidence>
<keyword evidence="10" id="KW-1185">Reference proteome</keyword>
<dbReference type="Pfam" id="PF07715">
    <property type="entry name" value="Plug"/>
    <property type="match status" value="1"/>
</dbReference>
<organism evidence="9 10">
    <name type="scientific">Ravibacter arvi</name>
    <dbReference type="NCBI Taxonomy" id="2051041"/>
    <lineage>
        <taxon>Bacteria</taxon>
        <taxon>Pseudomonadati</taxon>
        <taxon>Bacteroidota</taxon>
        <taxon>Cytophagia</taxon>
        <taxon>Cytophagales</taxon>
        <taxon>Spirosomataceae</taxon>
        <taxon>Ravibacter</taxon>
    </lineage>
</organism>
<evidence type="ECO:0000256" key="5">
    <source>
        <dbReference type="ARBA" id="ARBA00023136"/>
    </source>
</evidence>
<dbReference type="InterPro" id="IPR039426">
    <property type="entry name" value="TonB-dep_rcpt-like"/>
</dbReference>
<accession>A0ABP8LUM6</accession>
<dbReference type="NCBIfam" id="TIGR04057">
    <property type="entry name" value="SusC_RagA_signa"/>
    <property type="match status" value="1"/>
</dbReference>
<sequence length="1136" mass="125386">MTLNMMQSDLLKVRVVAMALTIVLLLGSTARSESSVQSSRPSLSHVSPENTRELSEVLNELKGRYKVHILYNDQQVEGLGVRVDRLDFSAGIEQNLRSILLDTGLKYRKARGNSYLITGKRIAHKVTVLVEPETGAAGTEETPPIAQPEVVQQVIKGVVRDEKGELLPGVSILVKGSQAGTITDGEGSFSLTVPDANAVLVFSFVGYITREVTAGNRSSLEVSLEVDEKALDEVIVVGYGEQKKVNLTGSVSTISADELIKRPAPNAQNLLQGKVPGLQVVQNSGQPGDDGAVMTIRGMGTFSGVGNAPLVLIDGIVGDMTNLNADNIESVSVLKDAASSAIYGARAANGVILVTTRKGAAGSFNLDYRADFQLHQPTALPELVTNSADYMQYWNTARTRANQAALFSQQEIDAYRNATDRVRYPNFDWVKHMVGNAASQNHYLAANGGGDKTTYNVALGYLDQNGIVSGHDYKRYNFNLNLDSKVNNIVSIGGRVAWTRKIVDEPTYTDDNFMLTIYSRNPTTSVYLPDGSGRFAGNYRQGVPSNRNPLSILASGGTTFEKNNLAAQTYVDVNLLKDLKWSVKGAVNFVSDFSKLVDHPVDVYFFSDGQYQNNGVSTTLGVRDNFNTSLLTTVYSTLHYNRNFAGGHALEGLAGYNQESFVNRFLQGSRISYPSDGLTEIDGGSVNGQATTGTSYEWAIRSFFGRLGYNFKEKYLLEANFRYDGTSRLHSSSRWGGFPSISAGWRISNEEFLKGSSWLHNLKVRASWGKLGNQNIDYYPYQDILSVSTYPFATLEQGVVLTRLTDKNLRWETTTLTDFGLDFSLFGGKLSGTFDLYRKITDDILYNIEIPLSIGLDAPTVNFAKMENKGFELELSHTNRLGGLKYTVHGNFSTNRNKVLKVRAPFYDTNNTIQEGLPWMSNYMVEWIGIFQSQQDIDNSPAHPFNPKPGDLKFKDQNNDGVINADDRVVVDGAYPDFYYGGGLNLSWKQFDLSAFFQGLEGMKFFVDRWGTVPFTQGAAPTVEFAKNAWTEENKTNKYPAMYQDGYGPVTGTRSTFFLQDASYLRLKNLVVGYTLPVALARKVKMKNLRVYVSGDNLLTFTKYPGADPERLGVGRQRFATYPQVKILSAGLNVRF</sequence>
<protein>
    <submittedName>
        <fullName evidence="9">TonB-dependent receptor</fullName>
    </submittedName>
</protein>
<dbReference type="InterPro" id="IPR036942">
    <property type="entry name" value="Beta-barrel_TonB_sf"/>
</dbReference>
<gene>
    <name evidence="9" type="ORF">GCM10023091_16530</name>
</gene>
<dbReference type="InterPro" id="IPR023997">
    <property type="entry name" value="TonB-dep_OMP_SusC/RagA_CS"/>
</dbReference>
<dbReference type="Gene3D" id="2.40.170.20">
    <property type="entry name" value="TonB-dependent receptor, beta-barrel domain"/>
    <property type="match status" value="1"/>
</dbReference>
<dbReference type="InterPro" id="IPR023996">
    <property type="entry name" value="TonB-dep_OMP_SusC/RagA"/>
</dbReference>
<evidence type="ECO:0000256" key="6">
    <source>
        <dbReference type="ARBA" id="ARBA00023237"/>
    </source>
</evidence>
<dbReference type="Gene3D" id="2.60.40.1120">
    <property type="entry name" value="Carboxypeptidase-like, regulatory domain"/>
    <property type="match status" value="1"/>
</dbReference>
<evidence type="ECO:0000256" key="1">
    <source>
        <dbReference type="ARBA" id="ARBA00004571"/>
    </source>
</evidence>
<keyword evidence="9" id="KW-0675">Receptor</keyword>
<dbReference type="EMBL" id="BAABEY010000018">
    <property type="protein sequence ID" value="GAA4437391.1"/>
    <property type="molecule type" value="Genomic_DNA"/>
</dbReference>
<evidence type="ECO:0000259" key="8">
    <source>
        <dbReference type="Pfam" id="PF07715"/>
    </source>
</evidence>
<dbReference type="Gene3D" id="2.170.130.10">
    <property type="entry name" value="TonB-dependent receptor, plug domain"/>
    <property type="match status" value="1"/>
</dbReference>
<dbReference type="InterPro" id="IPR012910">
    <property type="entry name" value="Plug_dom"/>
</dbReference>
<evidence type="ECO:0000256" key="4">
    <source>
        <dbReference type="ARBA" id="ARBA00022692"/>
    </source>
</evidence>
<feature type="domain" description="TonB-dependent receptor plug" evidence="8">
    <location>
        <begin position="244"/>
        <end position="351"/>
    </location>
</feature>
<dbReference type="SUPFAM" id="SSF49464">
    <property type="entry name" value="Carboxypeptidase regulatory domain-like"/>
    <property type="match status" value="1"/>
</dbReference>
<comment type="caution">
    <text evidence="9">The sequence shown here is derived from an EMBL/GenBank/DDBJ whole genome shotgun (WGS) entry which is preliminary data.</text>
</comment>
<keyword evidence="6 7" id="KW-0998">Cell outer membrane</keyword>
<reference evidence="10" key="1">
    <citation type="journal article" date="2019" name="Int. J. Syst. Evol. Microbiol.">
        <title>The Global Catalogue of Microorganisms (GCM) 10K type strain sequencing project: providing services to taxonomists for standard genome sequencing and annotation.</title>
        <authorList>
            <consortium name="The Broad Institute Genomics Platform"/>
            <consortium name="The Broad Institute Genome Sequencing Center for Infectious Disease"/>
            <person name="Wu L."/>
            <person name="Ma J."/>
        </authorList>
    </citation>
    <scope>NUCLEOTIDE SEQUENCE [LARGE SCALE GENOMIC DNA]</scope>
    <source>
        <strain evidence="10">JCM 31920</strain>
    </source>
</reference>
<dbReference type="SUPFAM" id="SSF56935">
    <property type="entry name" value="Porins"/>
    <property type="match status" value="1"/>
</dbReference>
<comment type="subcellular location">
    <subcellularLocation>
        <location evidence="1 7">Cell outer membrane</location>
        <topology evidence="1 7">Multi-pass membrane protein</topology>
    </subcellularLocation>
</comment>
<comment type="similarity">
    <text evidence="7">Belongs to the TonB-dependent receptor family.</text>
</comment>
<dbReference type="PROSITE" id="PS52016">
    <property type="entry name" value="TONB_DEPENDENT_REC_3"/>
    <property type="match status" value="1"/>
</dbReference>
<dbReference type="Proteomes" id="UP001501508">
    <property type="component" value="Unassembled WGS sequence"/>
</dbReference>
<name>A0ABP8LUM6_9BACT</name>
<keyword evidence="2 7" id="KW-0813">Transport</keyword>
<dbReference type="InterPro" id="IPR008969">
    <property type="entry name" value="CarboxyPept-like_regulatory"/>
</dbReference>
<keyword evidence="3 7" id="KW-1134">Transmembrane beta strand</keyword>
<keyword evidence="4 7" id="KW-0812">Transmembrane</keyword>
<dbReference type="NCBIfam" id="TIGR04056">
    <property type="entry name" value="OMP_RagA_SusC"/>
    <property type="match status" value="1"/>
</dbReference>
<keyword evidence="5 7" id="KW-0472">Membrane</keyword>
<dbReference type="Gene3D" id="3.55.50.30">
    <property type="match status" value="1"/>
</dbReference>
<evidence type="ECO:0000313" key="10">
    <source>
        <dbReference type="Proteomes" id="UP001501508"/>
    </source>
</evidence>
<dbReference type="InterPro" id="IPR037066">
    <property type="entry name" value="Plug_dom_sf"/>
</dbReference>
<dbReference type="Pfam" id="PF13715">
    <property type="entry name" value="CarbopepD_reg_2"/>
    <property type="match status" value="1"/>
</dbReference>
<evidence type="ECO:0000256" key="2">
    <source>
        <dbReference type="ARBA" id="ARBA00022448"/>
    </source>
</evidence>
<proteinExistence type="inferred from homology"/>
<evidence type="ECO:0000256" key="7">
    <source>
        <dbReference type="PROSITE-ProRule" id="PRU01360"/>
    </source>
</evidence>
<evidence type="ECO:0000256" key="3">
    <source>
        <dbReference type="ARBA" id="ARBA00022452"/>
    </source>
</evidence>